<sequence>MFATSPHLTYLLLHFLGARAPGTAQLALNYYYDYTSDIRMLTLHIKDDSDSSTHNVKG</sequence>
<dbReference type="EMBL" id="GBRH01280252">
    <property type="protein sequence ID" value="JAD17643.1"/>
    <property type="molecule type" value="Transcribed_RNA"/>
</dbReference>
<reference evidence="1" key="2">
    <citation type="journal article" date="2015" name="Data Brief">
        <title>Shoot transcriptome of the giant reed, Arundo donax.</title>
        <authorList>
            <person name="Barrero R.A."/>
            <person name="Guerrero F.D."/>
            <person name="Moolhuijzen P."/>
            <person name="Goolsby J.A."/>
            <person name="Tidwell J."/>
            <person name="Bellgard S.E."/>
            <person name="Bellgard M.I."/>
        </authorList>
    </citation>
    <scope>NUCLEOTIDE SEQUENCE</scope>
    <source>
        <tissue evidence="1">Shoot tissue taken approximately 20 cm above the soil surface</tissue>
    </source>
</reference>
<name>A0A0A9TTQ0_ARUDO</name>
<accession>A0A0A9TTQ0</accession>
<evidence type="ECO:0000313" key="1">
    <source>
        <dbReference type="EMBL" id="JAD17643.1"/>
    </source>
</evidence>
<reference evidence="1" key="1">
    <citation type="submission" date="2014-09" db="EMBL/GenBank/DDBJ databases">
        <authorList>
            <person name="Magalhaes I.L.F."/>
            <person name="Oliveira U."/>
            <person name="Santos F.R."/>
            <person name="Vidigal T.H.D.A."/>
            <person name="Brescovit A.D."/>
            <person name="Santos A.J."/>
        </authorList>
    </citation>
    <scope>NUCLEOTIDE SEQUENCE</scope>
    <source>
        <tissue evidence="1">Shoot tissue taken approximately 20 cm above the soil surface</tissue>
    </source>
</reference>
<dbReference type="AlphaFoldDB" id="A0A0A9TTQ0"/>
<protein>
    <submittedName>
        <fullName evidence="1">Uncharacterized protein</fullName>
    </submittedName>
</protein>
<organism evidence="1">
    <name type="scientific">Arundo donax</name>
    <name type="common">Giant reed</name>
    <name type="synonym">Donax arundinaceus</name>
    <dbReference type="NCBI Taxonomy" id="35708"/>
    <lineage>
        <taxon>Eukaryota</taxon>
        <taxon>Viridiplantae</taxon>
        <taxon>Streptophyta</taxon>
        <taxon>Embryophyta</taxon>
        <taxon>Tracheophyta</taxon>
        <taxon>Spermatophyta</taxon>
        <taxon>Magnoliopsida</taxon>
        <taxon>Liliopsida</taxon>
        <taxon>Poales</taxon>
        <taxon>Poaceae</taxon>
        <taxon>PACMAD clade</taxon>
        <taxon>Arundinoideae</taxon>
        <taxon>Arundineae</taxon>
        <taxon>Arundo</taxon>
    </lineage>
</organism>
<proteinExistence type="predicted"/>